<gene>
    <name evidence="1" type="ORF">C8P67_102341</name>
</gene>
<proteinExistence type="predicted"/>
<organism evidence="1 2">
    <name type="scientific">Flavobacterium aquicola</name>
    <dbReference type="NCBI Taxonomy" id="1682742"/>
    <lineage>
        <taxon>Bacteria</taxon>
        <taxon>Pseudomonadati</taxon>
        <taxon>Bacteroidota</taxon>
        <taxon>Flavobacteriia</taxon>
        <taxon>Flavobacteriales</taxon>
        <taxon>Flavobacteriaceae</taxon>
        <taxon>Flavobacterium</taxon>
    </lineage>
</organism>
<reference evidence="1 2" key="1">
    <citation type="submission" date="2018-08" db="EMBL/GenBank/DDBJ databases">
        <title>Genomic Encyclopedia of Archaeal and Bacterial Type Strains, Phase II (KMG-II): from individual species to whole genera.</title>
        <authorList>
            <person name="Goeker M."/>
        </authorList>
    </citation>
    <scope>NUCLEOTIDE SEQUENCE [LARGE SCALE GENOMIC DNA]</scope>
    <source>
        <strain evidence="1 2">DSM 100880</strain>
    </source>
</reference>
<dbReference type="RefSeq" id="WP_115810710.1">
    <property type="nucleotide sequence ID" value="NZ_QUNI01000002.1"/>
</dbReference>
<comment type="caution">
    <text evidence="1">The sequence shown here is derived from an EMBL/GenBank/DDBJ whole genome shotgun (WGS) entry which is preliminary data.</text>
</comment>
<dbReference type="EMBL" id="QUNI01000002">
    <property type="protein sequence ID" value="REH01083.1"/>
    <property type="molecule type" value="Genomic_DNA"/>
</dbReference>
<evidence type="ECO:0000313" key="1">
    <source>
        <dbReference type="EMBL" id="REH01083.1"/>
    </source>
</evidence>
<sequence>MQSLVKTYSLPFVFFCLIGCGSNKSLPLSVINTEADSEHIQQFTNYEGYSTAIIVDCGQGIVPEGKIFSLLGDYDGGVKDRNLSDLNFSGWNHTINGSATEWTNLKLEGSNYSFNSNAKANNSCNNVSTLDIILLKKIADWNHQHSNGFECNILSKGYKFGDIKSLVFDLKINTAKTRIPTVENIKKMYVNYVNDSIVDALDEGKVNIGITLGDNTNFNGSIIFQLDQAVLGDKWVRVTIPMDKLLFYQEINYKKTVKKQADLNNIVVNRMLIVGETKSGAVLRRNISPWNDSIPEIFKEMDVSFKKIELQLK</sequence>
<dbReference type="Proteomes" id="UP000257136">
    <property type="component" value="Unassembled WGS sequence"/>
</dbReference>
<evidence type="ECO:0000313" key="2">
    <source>
        <dbReference type="Proteomes" id="UP000257136"/>
    </source>
</evidence>
<keyword evidence="2" id="KW-1185">Reference proteome</keyword>
<dbReference type="OrthoDB" id="5699561at2"/>
<accession>A0A3E0ES78</accession>
<protein>
    <submittedName>
        <fullName evidence="1">Uncharacterized protein</fullName>
    </submittedName>
</protein>
<dbReference type="AlphaFoldDB" id="A0A3E0ES78"/>
<name>A0A3E0ES78_9FLAO</name>